<protein>
    <recommendedName>
        <fullName evidence="3">Peptidase M15C domain-containing protein</fullName>
    </recommendedName>
</protein>
<dbReference type="EMBL" id="BMGS01000002">
    <property type="protein sequence ID" value="GGG35679.1"/>
    <property type="molecule type" value="Genomic_DNA"/>
</dbReference>
<accession>A0ABQ1WLM2</accession>
<reference evidence="2" key="1">
    <citation type="journal article" date="2019" name="Int. J. Syst. Evol. Microbiol.">
        <title>The Global Catalogue of Microorganisms (GCM) 10K type strain sequencing project: providing services to taxonomists for standard genome sequencing and annotation.</title>
        <authorList>
            <consortium name="The Broad Institute Genomics Platform"/>
            <consortium name="The Broad Institute Genome Sequencing Center for Infectious Disease"/>
            <person name="Wu L."/>
            <person name="Ma J."/>
        </authorList>
    </citation>
    <scope>NUCLEOTIDE SEQUENCE [LARGE SCALE GENOMIC DNA]</scope>
    <source>
        <strain evidence="2">CGMCC 1.12990</strain>
    </source>
</reference>
<name>A0ABQ1WLM2_9BACT</name>
<dbReference type="CDD" id="cd14845">
    <property type="entry name" value="L-Ala-D-Glu_peptidase_like"/>
    <property type="match status" value="1"/>
</dbReference>
<evidence type="ECO:0008006" key="3">
    <source>
        <dbReference type="Google" id="ProtNLM"/>
    </source>
</evidence>
<sequence length="170" mass="18839">MKQATISLTQREVPRLNLVQQQRQVERLAQAVPALAAAYGEALTLWLGDPVLRLAGRPIITECYRSSERQNGLYAQGRSKPGPIVTYKRGGESKHNLRPTPALDVAFLLADGSVSWSGLLLSKFARLMKAADARVLWGGDWNGNGRSDDERWLDRPHFELLSVPRGGRHG</sequence>
<dbReference type="RefSeq" id="WP_188556702.1">
    <property type="nucleotide sequence ID" value="NZ_BMGS01000002.1"/>
</dbReference>
<proteinExistence type="predicted"/>
<dbReference type="SUPFAM" id="SSF55166">
    <property type="entry name" value="Hedgehog/DD-peptidase"/>
    <property type="match status" value="1"/>
</dbReference>
<comment type="caution">
    <text evidence="1">The sequence shown here is derived from an EMBL/GenBank/DDBJ whole genome shotgun (WGS) entry which is preliminary data.</text>
</comment>
<dbReference type="InterPro" id="IPR009045">
    <property type="entry name" value="Zn_M74/Hedgehog-like"/>
</dbReference>
<keyword evidence="2" id="KW-1185">Reference proteome</keyword>
<dbReference type="Gene3D" id="3.30.1380.10">
    <property type="match status" value="1"/>
</dbReference>
<organism evidence="1 2">
    <name type="scientific">Hymenobacter glacieicola</name>
    <dbReference type="NCBI Taxonomy" id="1562124"/>
    <lineage>
        <taxon>Bacteria</taxon>
        <taxon>Pseudomonadati</taxon>
        <taxon>Bacteroidota</taxon>
        <taxon>Cytophagia</taxon>
        <taxon>Cytophagales</taxon>
        <taxon>Hymenobacteraceae</taxon>
        <taxon>Hymenobacter</taxon>
    </lineage>
</organism>
<dbReference type="Proteomes" id="UP000601361">
    <property type="component" value="Unassembled WGS sequence"/>
</dbReference>
<gene>
    <name evidence="1" type="ORF">GCM10011378_09910</name>
</gene>
<evidence type="ECO:0000313" key="1">
    <source>
        <dbReference type="EMBL" id="GGG35679.1"/>
    </source>
</evidence>
<evidence type="ECO:0000313" key="2">
    <source>
        <dbReference type="Proteomes" id="UP000601361"/>
    </source>
</evidence>